<organism evidence="1 2">
    <name type="scientific">Pseudomonas kilonensis</name>
    <dbReference type="NCBI Taxonomy" id="132476"/>
    <lineage>
        <taxon>Bacteria</taxon>
        <taxon>Pseudomonadati</taxon>
        <taxon>Pseudomonadota</taxon>
        <taxon>Gammaproteobacteria</taxon>
        <taxon>Pseudomonadales</taxon>
        <taxon>Pseudomonadaceae</taxon>
        <taxon>Pseudomonas</taxon>
    </lineage>
</organism>
<proteinExistence type="predicted"/>
<comment type="caution">
    <text evidence="1">The sequence shown here is derived from an EMBL/GenBank/DDBJ whole genome shotgun (WGS) entry which is preliminary data.</text>
</comment>
<dbReference type="EMBL" id="FNTT01000002">
    <property type="protein sequence ID" value="SEE58110.1"/>
    <property type="molecule type" value="Genomic_DNA"/>
</dbReference>
<reference evidence="1 2" key="1">
    <citation type="submission" date="2016-10" db="EMBL/GenBank/DDBJ databases">
        <authorList>
            <person name="Varghese N."/>
            <person name="Submissions S."/>
        </authorList>
    </citation>
    <scope>NUCLEOTIDE SEQUENCE [LARGE SCALE GENOMIC DNA]</scope>
    <source>
        <strain evidence="1 2">BS3780</strain>
    </source>
</reference>
<accession>A0ABY0ZEY0</accession>
<sequence length="120" mass="14178">MRQMTDEEKTELKKRKDRFDVFRKERMPVLHDFAKILGCESPHEILIVPEKFLPYISKYMAAQDVSDSNRIWLMTRIGYFIGEWLVGKFDGCWVVDESVESKTFSWYVIGEFGGLDQEKS</sequence>
<evidence type="ECO:0000313" key="1">
    <source>
        <dbReference type="EMBL" id="SEE58110.1"/>
    </source>
</evidence>
<evidence type="ECO:0008006" key="3">
    <source>
        <dbReference type="Google" id="ProtNLM"/>
    </source>
</evidence>
<protein>
    <recommendedName>
        <fullName evidence="3">Phage protein</fullName>
    </recommendedName>
</protein>
<gene>
    <name evidence="1" type="ORF">SAMN04490188_4534</name>
</gene>
<name>A0ABY0ZEY0_9PSED</name>
<evidence type="ECO:0000313" key="2">
    <source>
        <dbReference type="Proteomes" id="UP000183915"/>
    </source>
</evidence>
<dbReference type="Proteomes" id="UP000183915">
    <property type="component" value="Unassembled WGS sequence"/>
</dbReference>
<keyword evidence="2" id="KW-1185">Reference proteome</keyword>